<proteinExistence type="predicted"/>
<sequence>MNGILKQSTCLTYTNGT</sequence>
<organism evidence="1">
    <name type="scientific">Anguilla anguilla</name>
    <name type="common">European freshwater eel</name>
    <name type="synonym">Muraena anguilla</name>
    <dbReference type="NCBI Taxonomy" id="7936"/>
    <lineage>
        <taxon>Eukaryota</taxon>
        <taxon>Metazoa</taxon>
        <taxon>Chordata</taxon>
        <taxon>Craniata</taxon>
        <taxon>Vertebrata</taxon>
        <taxon>Euteleostomi</taxon>
        <taxon>Actinopterygii</taxon>
        <taxon>Neopterygii</taxon>
        <taxon>Teleostei</taxon>
        <taxon>Anguilliformes</taxon>
        <taxon>Anguillidae</taxon>
        <taxon>Anguilla</taxon>
    </lineage>
</organism>
<dbReference type="EMBL" id="GBXM01051617">
    <property type="protein sequence ID" value="JAH56960.1"/>
    <property type="molecule type" value="Transcribed_RNA"/>
</dbReference>
<accession>A0A0E9TVM2</accession>
<name>A0A0E9TVM2_ANGAN</name>
<dbReference type="AlphaFoldDB" id="A0A0E9TVM2"/>
<reference evidence="1" key="1">
    <citation type="submission" date="2014-11" db="EMBL/GenBank/DDBJ databases">
        <authorList>
            <person name="Amaro Gonzalez C."/>
        </authorList>
    </citation>
    <scope>NUCLEOTIDE SEQUENCE</scope>
</reference>
<evidence type="ECO:0000313" key="1">
    <source>
        <dbReference type="EMBL" id="JAH56960.1"/>
    </source>
</evidence>
<reference evidence="1" key="2">
    <citation type="journal article" date="2015" name="Fish Shellfish Immunol.">
        <title>Early steps in the European eel (Anguilla anguilla)-Vibrio vulnificus interaction in the gills: Role of the RtxA13 toxin.</title>
        <authorList>
            <person name="Callol A."/>
            <person name="Pajuelo D."/>
            <person name="Ebbesson L."/>
            <person name="Teles M."/>
            <person name="MacKenzie S."/>
            <person name="Amaro C."/>
        </authorList>
    </citation>
    <scope>NUCLEOTIDE SEQUENCE</scope>
</reference>
<protein>
    <submittedName>
        <fullName evidence="1">Uncharacterized protein</fullName>
    </submittedName>
</protein>